<accession>A0A0C2J209</accession>
<name>A0A0C2J209_THEKT</name>
<organism evidence="1 2">
    <name type="scientific">Thelohanellus kitauei</name>
    <name type="common">Myxosporean</name>
    <dbReference type="NCBI Taxonomy" id="669202"/>
    <lineage>
        <taxon>Eukaryota</taxon>
        <taxon>Metazoa</taxon>
        <taxon>Cnidaria</taxon>
        <taxon>Myxozoa</taxon>
        <taxon>Myxosporea</taxon>
        <taxon>Bivalvulida</taxon>
        <taxon>Platysporina</taxon>
        <taxon>Myxobolidae</taxon>
        <taxon>Thelohanellus</taxon>
    </lineage>
</organism>
<keyword evidence="2" id="KW-1185">Reference proteome</keyword>
<sequence>MQNYVNPTNIIKNIGVIPQERYHQSYRLHIGYERNKYTIILFRPRVCCDITSKATDFTYDQSYTLIEEAVEFEEQIFGNKVYEPRRDSCAKAGSLNIKHYRCMYEGCRRVFKLKIRLKV</sequence>
<proteinExistence type="predicted"/>
<dbReference type="EMBL" id="JWZT01001561">
    <property type="protein sequence ID" value="KII71924.1"/>
    <property type="molecule type" value="Genomic_DNA"/>
</dbReference>
<dbReference type="AlphaFoldDB" id="A0A0C2J209"/>
<gene>
    <name evidence="1" type="ORF">RF11_00670</name>
</gene>
<evidence type="ECO:0000313" key="1">
    <source>
        <dbReference type="EMBL" id="KII71924.1"/>
    </source>
</evidence>
<comment type="caution">
    <text evidence="1">The sequence shown here is derived from an EMBL/GenBank/DDBJ whole genome shotgun (WGS) entry which is preliminary data.</text>
</comment>
<dbReference type="Proteomes" id="UP000031668">
    <property type="component" value="Unassembled WGS sequence"/>
</dbReference>
<protein>
    <submittedName>
        <fullName evidence="1">Uncharacterized protein</fullName>
    </submittedName>
</protein>
<evidence type="ECO:0000313" key="2">
    <source>
        <dbReference type="Proteomes" id="UP000031668"/>
    </source>
</evidence>
<reference evidence="1 2" key="1">
    <citation type="journal article" date="2014" name="Genome Biol. Evol.">
        <title>The genome of the myxosporean Thelohanellus kitauei shows adaptations to nutrient acquisition within its fish host.</title>
        <authorList>
            <person name="Yang Y."/>
            <person name="Xiong J."/>
            <person name="Zhou Z."/>
            <person name="Huo F."/>
            <person name="Miao W."/>
            <person name="Ran C."/>
            <person name="Liu Y."/>
            <person name="Zhang J."/>
            <person name="Feng J."/>
            <person name="Wang M."/>
            <person name="Wang M."/>
            <person name="Wang L."/>
            <person name="Yao B."/>
        </authorList>
    </citation>
    <scope>NUCLEOTIDE SEQUENCE [LARGE SCALE GENOMIC DNA]</scope>
    <source>
        <strain evidence="1">Wuqing</strain>
    </source>
</reference>